<protein>
    <submittedName>
        <fullName evidence="1">Uncharacterized protein</fullName>
    </submittedName>
</protein>
<sequence>MVLTQKLHKAFKGTIERITSSRTISAFKGKGVLCVSEFVFSGNNLVSKCPTCSLLAEGCLMHTITRLKKL</sequence>
<dbReference type="EMBL" id="CM042886">
    <property type="protein sequence ID" value="KAI4340816.1"/>
    <property type="molecule type" value="Genomic_DNA"/>
</dbReference>
<proteinExistence type="predicted"/>
<evidence type="ECO:0000313" key="1">
    <source>
        <dbReference type="EMBL" id="KAI4340816.1"/>
    </source>
</evidence>
<name>A0ACB9P132_9MYRT</name>
<gene>
    <name evidence="1" type="ORF">MLD38_025618</name>
</gene>
<reference evidence="2" key="1">
    <citation type="journal article" date="2023" name="Front. Plant Sci.">
        <title>Chromosomal-level genome assembly of Melastoma candidum provides insights into trichome evolution.</title>
        <authorList>
            <person name="Zhong Y."/>
            <person name="Wu W."/>
            <person name="Sun C."/>
            <person name="Zou P."/>
            <person name="Liu Y."/>
            <person name="Dai S."/>
            <person name="Zhou R."/>
        </authorList>
    </citation>
    <scope>NUCLEOTIDE SEQUENCE [LARGE SCALE GENOMIC DNA]</scope>
</reference>
<organism evidence="1 2">
    <name type="scientific">Melastoma candidum</name>
    <dbReference type="NCBI Taxonomy" id="119954"/>
    <lineage>
        <taxon>Eukaryota</taxon>
        <taxon>Viridiplantae</taxon>
        <taxon>Streptophyta</taxon>
        <taxon>Embryophyta</taxon>
        <taxon>Tracheophyta</taxon>
        <taxon>Spermatophyta</taxon>
        <taxon>Magnoliopsida</taxon>
        <taxon>eudicotyledons</taxon>
        <taxon>Gunneridae</taxon>
        <taxon>Pentapetalae</taxon>
        <taxon>rosids</taxon>
        <taxon>malvids</taxon>
        <taxon>Myrtales</taxon>
        <taxon>Melastomataceae</taxon>
        <taxon>Melastomatoideae</taxon>
        <taxon>Melastomateae</taxon>
        <taxon>Melastoma</taxon>
    </lineage>
</organism>
<keyword evidence="2" id="KW-1185">Reference proteome</keyword>
<comment type="caution">
    <text evidence="1">The sequence shown here is derived from an EMBL/GenBank/DDBJ whole genome shotgun (WGS) entry which is preliminary data.</text>
</comment>
<evidence type="ECO:0000313" key="2">
    <source>
        <dbReference type="Proteomes" id="UP001057402"/>
    </source>
</evidence>
<dbReference type="Proteomes" id="UP001057402">
    <property type="component" value="Chromosome 7"/>
</dbReference>
<accession>A0ACB9P132</accession>